<dbReference type="EMBL" id="NUYN01000036">
    <property type="protein sequence ID" value="PFN20887.1"/>
    <property type="molecule type" value="Genomic_DNA"/>
</dbReference>
<evidence type="ECO:0000256" key="1">
    <source>
        <dbReference type="ARBA" id="ARBA00023125"/>
    </source>
</evidence>
<dbReference type="Pfam" id="PF07282">
    <property type="entry name" value="Cas12f1-like_TNB"/>
    <property type="match status" value="1"/>
</dbReference>
<evidence type="ECO:0000313" key="3">
    <source>
        <dbReference type="EMBL" id="PFN20887.1"/>
    </source>
</evidence>
<proteinExistence type="predicted"/>
<keyword evidence="1" id="KW-0238">DNA-binding</keyword>
<dbReference type="GO" id="GO:0003677">
    <property type="term" value="F:DNA binding"/>
    <property type="evidence" value="ECO:0007669"/>
    <property type="project" value="UniProtKB-KW"/>
</dbReference>
<name>A0A2B1K860_BACCE</name>
<reference evidence="3 4" key="1">
    <citation type="submission" date="2017-09" db="EMBL/GenBank/DDBJ databases">
        <title>Large-scale bioinformatics analysis of Bacillus genomes uncovers conserved roles of natural products in bacterial physiology.</title>
        <authorList>
            <consortium name="Agbiome Team Llc"/>
            <person name="Bleich R.M."/>
            <person name="Grubbs K.J."/>
            <person name="Santa Maria K.C."/>
            <person name="Allen S.E."/>
            <person name="Farag S."/>
            <person name="Shank E.A."/>
            <person name="Bowers A."/>
        </authorList>
    </citation>
    <scope>NUCLEOTIDE SEQUENCE [LARGE SCALE GENOMIC DNA]</scope>
    <source>
        <strain evidence="3 4">AFS076905</strain>
    </source>
</reference>
<dbReference type="InterPro" id="IPR010095">
    <property type="entry name" value="Cas12f1-like_TNB"/>
</dbReference>
<sequence>MEEKYRKHKELLEYKTKWYSKQVVLASKSFASSQLCSNCEYKNKGVKNLTIREWECPSCGTDHDSNRNAVLNLRN</sequence>
<dbReference type="AlphaFoldDB" id="A0A2B1K860"/>
<comment type="caution">
    <text evidence="3">The sequence shown here is derived from an EMBL/GenBank/DDBJ whole genome shotgun (WGS) entry which is preliminary data.</text>
</comment>
<gene>
    <name evidence="3" type="ORF">COJ50_21175</name>
</gene>
<protein>
    <submittedName>
        <fullName evidence="3">Transposase</fullName>
    </submittedName>
</protein>
<organism evidence="3 4">
    <name type="scientific">Bacillus cereus</name>
    <dbReference type="NCBI Taxonomy" id="1396"/>
    <lineage>
        <taxon>Bacteria</taxon>
        <taxon>Bacillati</taxon>
        <taxon>Bacillota</taxon>
        <taxon>Bacilli</taxon>
        <taxon>Bacillales</taxon>
        <taxon>Bacillaceae</taxon>
        <taxon>Bacillus</taxon>
        <taxon>Bacillus cereus group</taxon>
    </lineage>
</organism>
<feature type="domain" description="Cas12f1-like TNB" evidence="2">
    <location>
        <begin position="5"/>
        <end position="73"/>
    </location>
</feature>
<dbReference type="Proteomes" id="UP000225182">
    <property type="component" value="Unassembled WGS sequence"/>
</dbReference>
<accession>A0A2B1K860</accession>
<evidence type="ECO:0000313" key="4">
    <source>
        <dbReference type="Proteomes" id="UP000225182"/>
    </source>
</evidence>
<evidence type="ECO:0000259" key="2">
    <source>
        <dbReference type="Pfam" id="PF07282"/>
    </source>
</evidence>